<dbReference type="InterPro" id="IPR012340">
    <property type="entry name" value="NA-bd_OB-fold"/>
</dbReference>
<dbReference type="Proteomes" id="UP000070250">
    <property type="component" value="Chromosome"/>
</dbReference>
<name>A0A127FEG5_STEDE</name>
<dbReference type="InterPro" id="IPR002810">
    <property type="entry name" value="NfeD-like_C"/>
</dbReference>
<reference evidence="2 3" key="1">
    <citation type="submission" date="2015-06" db="EMBL/GenBank/DDBJ databases">
        <title>A Comprehensive Approach to Explore the Metabolic and Phylogenetic Diversity of Bacterial Steroid Degradation in the Environment: Testosterone as an Example.</title>
        <authorList>
            <person name="Yang F.-C."/>
            <person name="Chen Y.-L."/>
            <person name="Yu C.-P."/>
            <person name="Tang S.-L."/>
            <person name="Wang P.-H."/>
            <person name="Ismail W."/>
            <person name="Wang C.-H."/>
            <person name="Yang C.-Y."/>
            <person name="Chiang Y.-R."/>
        </authorList>
    </citation>
    <scope>NUCLEOTIDE SEQUENCE [LARGE SCALE GENOMIC DNA]</scope>
    <source>
        <strain evidence="2 3">DSM 18526</strain>
    </source>
</reference>
<dbReference type="EMBL" id="CP011971">
    <property type="protein sequence ID" value="AMN48305.1"/>
    <property type="molecule type" value="Genomic_DNA"/>
</dbReference>
<proteinExistence type="predicted"/>
<dbReference type="RefSeq" id="WP_066922275.1">
    <property type="nucleotide sequence ID" value="NZ_CP011971.1"/>
</dbReference>
<dbReference type="KEGG" id="sdf:ACG33_14595"/>
<dbReference type="Pfam" id="PF01957">
    <property type="entry name" value="NfeD"/>
    <property type="match status" value="1"/>
</dbReference>
<evidence type="ECO:0000259" key="1">
    <source>
        <dbReference type="Pfam" id="PF01957"/>
    </source>
</evidence>
<evidence type="ECO:0000313" key="2">
    <source>
        <dbReference type="EMBL" id="AMN48305.1"/>
    </source>
</evidence>
<dbReference type="AlphaFoldDB" id="A0A127FEG5"/>
<sequence length="95" mass="10824">MTWFLIFACTVFSLYFWRQYRQRQREFDSPLASHRSGHSHIGQIIVLQQALENGAGRVRLGNRDWLVRGPDLPAGAKVRVTGVDGTVLLLDRVTT</sequence>
<organism evidence="2 3">
    <name type="scientific">Steroidobacter denitrificans</name>
    <dbReference type="NCBI Taxonomy" id="465721"/>
    <lineage>
        <taxon>Bacteria</taxon>
        <taxon>Pseudomonadati</taxon>
        <taxon>Pseudomonadota</taxon>
        <taxon>Gammaproteobacteria</taxon>
        <taxon>Steroidobacterales</taxon>
        <taxon>Steroidobacteraceae</taxon>
        <taxon>Steroidobacter</taxon>
    </lineage>
</organism>
<evidence type="ECO:0000313" key="3">
    <source>
        <dbReference type="Proteomes" id="UP000070250"/>
    </source>
</evidence>
<accession>A0A127FEG5</accession>
<keyword evidence="3" id="KW-1185">Reference proteome</keyword>
<dbReference type="Gene3D" id="2.40.50.140">
    <property type="entry name" value="Nucleic acid-binding proteins"/>
    <property type="match status" value="1"/>
</dbReference>
<gene>
    <name evidence="2" type="ORF">ACG33_14595</name>
</gene>
<protein>
    <recommendedName>
        <fullName evidence="1">NfeD-like C-terminal domain-containing protein</fullName>
    </recommendedName>
</protein>
<dbReference type="STRING" id="465721.ACG33_14595"/>
<feature type="domain" description="NfeD-like C-terminal" evidence="1">
    <location>
        <begin position="39"/>
        <end position="89"/>
    </location>
</feature>